<gene>
    <name evidence="2" type="ORF">PLEPLA_LOCUS9334</name>
</gene>
<name>A0A9N7TZF9_PLEPL</name>
<feature type="region of interest" description="Disordered" evidence="1">
    <location>
        <begin position="1"/>
        <end position="85"/>
    </location>
</feature>
<feature type="compositionally biased region" description="Basic and acidic residues" evidence="1">
    <location>
        <begin position="1"/>
        <end position="11"/>
    </location>
</feature>
<dbReference type="EMBL" id="CADEAL010000524">
    <property type="protein sequence ID" value="CAB1421452.1"/>
    <property type="molecule type" value="Genomic_DNA"/>
</dbReference>
<dbReference type="AlphaFoldDB" id="A0A9N7TZF9"/>
<evidence type="ECO:0000256" key="1">
    <source>
        <dbReference type="SAM" id="MobiDB-lite"/>
    </source>
</evidence>
<evidence type="ECO:0000313" key="3">
    <source>
        <dbReference type="Proteomes" id="UP001153269"/>
    </source>
</evidence>
<proteinExistence type="predicted"/>
<organism evidence="2 3">
    <name type="scientific">Pleuronectes platessa</name>
    <name type="common">European plaice</name>
    <dbReference type="NCBI Taxonomy" id="8262"/>
    <lineage>
        <taxon>Eukaryota</taxon>
        <taxon>Metazoa</taxon>
        <taxon>Chordata</taxon>
        <taxon>Craniata</taxon>
        <taxon>Vertebrata</taxon>
        <taxon>Euteleostomi</taxon>
        <taxon>Actinopterygii</taxon>
        <taxon>Neopterygii</taxon>
        <taxon>Teleostei</taxon>
        <taxon>Neoteleostei</taxon>
        <taxon>Acanthomorphata</taxon>
        <taxon>Carangaria</taxon>
        <taxon>Pleuronectiformes</taxon>
        <taxon>Pleuronectoidei</taxon>
        <taxon>Pleuronectidae</taxon>
        <taxon>Pleuronectes</taxon>
    </lineage>
</organism>
<comment type="caution">
    <text evidence="2">The sequence shown here is derived from an EMBL/GenBank/DDBJ whole genome shotgun (WGS) entry which is preliminary data.</text>
</comment>
<protein>
    <submittedName>
        <fullName evidence="2">Uncharacterized protein</fullName>
    </submittedName>
</protein>
<dbReference type="Proteomes" id="UP001153269">
    <property type="component" value="Unassembled WGS sequence"/>
</dbReference>
<sequence>MRAQADRRDQADSGSVSVSSFEAPGLRWRSGSPLKVAAVVQSESVLATEEHSPPQRERERGSPCCGAVMLQTSSSPIRKPPPPPP</sequence>
<accession>A0A9N7TZF9</accession>
<reference evidence="2" key="1">
    <citation type="submission" date="2020-03" db="EMBL/GenBank/DDBJ databases">
        <authorList>
            <person name="Weist P."/>
        </authorList>
    </citation>
    <scope>NUCLEOTIDE SEQUENCE</scope>
</reference>
<keyword evidence="3" id="KW-1185">Reference proteome</keyword>
<feature type="compositionally biased region" description="Basic and acidic residues" evidence="1">
    <location>
        <begin position="48"/>
        <end position="61"/>
    </location>
</feature>
<evidence type="ECO:0000313" key="2">
    <source>
        <dbReference type="EMBL" id="CAB1421452.1"/>
    </source>
</evidence>